<dbReference type="AlphaFoldDB" id="A0AAU8H174"/>
<comment type="function">
    <text evidence="2">Catalyzes the phosphorylation of pyruvate to phosphoenolpyruvate.</text>
</comment>
<dbReference type="Gene3D" id="3.30.1490.20">
    <property type="entry name" value="ATP-grasp fold, A domain"/>
    <property type="match status" value="1"/>
</dbReference>
<comment type="catalytic activity">
    <reaction evidence="14">
        <text>pyruvate + ATP + H2O = phosphoenolpyruvate + AMP + phosphate + 2 H(+)</text>
        <dbReference type="Rhea" id="RHEA:11364"/>
        <dbReference type="ChEBI" id="CHEBI:15361"/>
        <dbReference type="ChEBI" id="CHEBI:15377"/>
        <dbReference type="ChEBI" id="CHEBI:15378"/>
        <dbReference type="ChEBI" id="CHEBI:30616"/>
        <dbReference type="ChEBI" id="CHEBI:43474"/>
        <dbReference type="ChEBI" id="CHEBI:58702"/>
        <dbReference type="ChEBI" id="CHEBI:456215"/>
        <dbReference type="EC" id="2.7.9.2"/>
    </reaction>
</comment>
<sequence length="855" mass="97393">MMDFFGVFKSKSKKIEEKEKLRAVLKEKYFYFKKVLNENNHALSIMADLEEKLSGEYIFDRHYIQTNVNEVSEAVYEIIKNLNILSDGKYSELEKVYIQLREKIEKILTPKIEIPATDFTIPIEKLDKDSVLIAGGKISHLAELKNILQIPTPEGFAITSHAFIKFLEKARLKEKISEILRNINLAKIDELNEGSRKIQELIVNSQIPEEIEDSIKLAYENLCKKFSRKCKVSVRSSAIHEDSEFSFAGQYSSFLNVPEELIINHYKKVIASLFNTRAIFYYKTKGFSENEMVMAAGVLSMINAKVAGIIYSKNPDNPESDNIIINAVKGLGKLAVDGTVTAETYVVSKKGEIIEKLPGRQNKMLICKEQGGIEEVPLPDTATQLSLSNEQVIELSKIATKIEQYYESPQDIEWAIDEEDNIFILQARPLKISTLKLLEKKLFQEKQLLPARVDGYKVLLDRGITACKGVGYGKAFILQSEEQLNDFPEGHVLVARHTNPKYVVIMNKAAAIVTDVGSPTGHMASLSREYNVPTLINTEIATKTIKHGQEITVDAINRIIYEGKVTKLIEAYKKQKQPFKETVIYKTLEKVLKFIVPLYLVDPNSEDFKPENCKTYHDITRFCHEMVMHEMFTMWEKYENSEIHAVPLLAGIPIGILVLDIEEGLKEGLKKATPEDITSIPLKALLRGMQSMQWPGPPPVDAKGFLEMVAHTVSIPEDELKETGKKSFCIVTKNYMNFSIRLGYHLSMIEAYTGENINDNYIKFFFKGGGSGLDRRLRRVKLITEILKKMGFRISIKEDIIDAILTKYDIPTIEKKLEILGKLTAYTKQLDMVLFNDIVTQMYIDEFIKKHMKDV</sequence>
<dbReference type="InterPro" id="IPR013815">
    <property type="entry name" value="ATP_grasp_subdomain_1"/>
</dbReference>
<name>A0AAU8H174_9BACT</name>
<proteinExistence type="inferred from homology"/>
<dbReference type="Pfam" id="PF00391">
    <property type="entry name" value="PEP-utilizers"/>
    <property type="match status" value="1"/>
</dbReference>
<evidence type="ECO:0000256" key="1">
    <source>
        <dbReference type="ARBA" id="ARBA00001946"/>
    </source>
</evidence>
<evidence type="ECO:0000256" key="5">
    <source>
        <dbReference type="ARBA" id="ARBA00011996"/>
    </source>
</evidence>
<evidence type="ECO:0000256" key="4">
    <source>
        <dbReference type="ARBA" id="ARBA00007837"/>
    </source>
</evidence>
<evidence type="ECO:0000256" key="2">
    <source>
        <dbReference type="ARBA" id="ARBA00002988"/>
    </source>
</evidence>
<dbReference type="KEGG" id="taut:V4D30_04665"/>
<keyword evidence="10" id="KW-0418">Kinase</keyword>
<comment type="pathway">
    <text evidence="3">Carbohydrate biosynthesis; gluconeogenesis.</text>
</comment>
<accession>A0AAU8H174</accession>
<evidence type="ECO:0000256" key="7">
    <source>
        <dbReference type="ARBA" id="ARBA00022679"/>
    </source>
</evidence>
<evidence type="ECO:0000259" key="15">
    <source>
        <dbReference type="Pfam" id="PF00391"/>
    </source>
</evidence>
<dbReference type="GO" id="GO:0046872">
    <property type="term" value="F:metal ion binding"/>
    <property type="evidence" value="ECO:0007669"/>
    <property type="project" value="UniProtKB-KW"/>
</dbReference>
<reference evidence="17" key="1">
    <citation type="submission" date="2024-01" db="EMBL/GenBank/DDBJ databases">
        <title>The first autotrophic representatives of the genus Thermodesulfovibrio.</title>
        <authorList>
            <person name="Maltseva A.I."/>
            <person name="Elcheninov A.G."/>
            <person name="Kublanov I.V."/>
            <person name="Lebedinsky A.V."/>
            <person name="Frolov E.N."/>
        </authorList>
    </citation>
    <scope>NUCLEOTIDE SEQUENCE</scope>
    <source>
        <strain evidence="17">3907-1M</strain>
    </source>
</reference>
<dbReference type="GO" id="GO:0008986">
    <property type="term" value="F:pyruvate, water dikinase activity"/>
    <property type="evidence" value="ECO:0007669"/>
    <property type="project" value="UniProtKB-EC"/>
</dbReference>
<evidence type="ECO:0000256" key="6">
    <source>
        <dbReference type="ARBA" id="ARBA00021623"/>
    </source>
</evidence>
<dbReference type="InterPro" id="IPR036637">
    <property type="entry name" value="Phosphohistidine_dom_sf"/>
</dbReference>
<dbReference type="SUPFAM" id="SSF56059">
    <property type="entry name" value="Glutathione synthetase ATP-binding domain-like"/>
    <property type="match status" value="1"/>
</dbReference>
<organism evidence="17">
    <name type="scientific">Thermodesulfovibrio autotrophicus</name>
    <dbReference type="NCBI Taxonomy" id="3118333"/>
    <lineage>
        <taxon>Bacteria</taxon>
        <taxon>Pseudomonadati</taxon>
        <taxon>Nitrospirota</taxon>
        <taxon>Thermodesulfovibrionia</taxon>
        <taxon>Thermodesulfovibrionales</taxon>
        <taxon>Thermodesulfovibrionaceae</taxon>
        <taxon>Thermodesulfovibrio</taxon>
    </lineage>
</organism>
<evidence type="ECO:0000256" key="3">
    <source>
        <dbReference type="ARBA" id="ARBA00004742"/>
    </source>
</evidence>
<feature type="domain" description="PEP-utilising enzyme mobile" evidence="15">
    <location>
        <begin position="487"/>
        <end position="555"/>
    </location>
</feature>
<gene>
    <name evidence="17" type="ORF">V4D30_04665</name>
</gene>
<dbReference type="InterPro" id="IPR002192">
    <property type="entry name" value="PPDK_AMP/ATP-bd"/>
</dbReference>
<evidence type="ECO:0000313" key="17">
    <source>
        <dbReference type="EMBL" id="XCH47573.1"/>
    </source>
</evidence>
<keyword evidence="8" id="KW-0479">Metal-binding</keyword>
<evidence type="ECO:0000256" key="13">
    <source>
        <dbReference type="ARBA" id="ARBA00033470"/>
    </source>
</evidence>
<evidence type="ECO:0000256" key="12">
    <source>
        <dbReference type="ARBA" id="ARBA00022842"/>
    </source>
</evidence>
<dbReference type="Gene3D" id="3.50.30.10">
    <property type="entry name" value="Phosphohistidine domain"/>
    <property type="match status" value="1"/>
</dbReference>
<evidence type="ECO:0000256" key="9">
    <source>
        <dbReference type="ARBA" id="ARBA00022741"/>
    </source>
</evidence>
<dbReference type="EMBL" id="CP144373">
    <property type="protein sequence ID" value="XCH47573.1"/>
    <property type="molecule type" value="Genomic_DNA"/>
</dbReference>
<dbReference type="Pfam" id="PF01326">
    <property type="entry name" value="PPDK_N"/>
    <property type="match status" value="1"/>
</dbReference>
<comment type="similarity">
    <text evidence="4">Belongs to the PEP-utilizing enzyme family.</text>
</comment>
<keyword evidence="12" id="KW-0460">Magnesium</keyword>
<dbReference type="GO" id="GO:0005524">
    <property type="term" value="F:ATP binding"/>
    <property type="evidence" value="ECO:0007669"/>
    <property type="project" value="UniProtKB-KW"/>
</dbReference>
<keyword evidence="7" id="KW-0808">Transferase</keyword>
<keyword evidence="9" id="KW-0547">Nucleotide-binding</keyword>
<dbReference type="Gene3D" id="3.30.470.20">
    <property type="entry name" value="ATP-grasp fold, B domain"/>
    <property type="match status" value="1"/>
</dbReference>
<dbReference type="PANTHER" id="PTHR43030">
    <property type="entry name" value="PHOSPHOENOLPYRUVATE SYNTHASE"/>
    <property type="match status" value="1"/>
</dbReference>
<dbReference type="SUPFAM" id="SSF52009">
    <property type="entry name" value="Phosphohistidine domain"/>
    <property type="match status" value="1"/>
</dbReference>
<dbReference type="RefSeq" id="WP_353685093.1">
    <property type="nucleotide sequence ID" value="NZ_CP144373.1"/>
</dbReference>
<keyword evidence="11" id="KW-0067">ATP-binding</keyword>
<evidence type="ECO:0000256" key="10">
    <source>
        <dbReference type="ARBA" id="ARBA00022777"/>
    </source>
</evidence>
<dbReference type="InterPro" id="IPR006319">
    <property type="entry name" value="PEP_synth"/>
</dbReference>
<comment type="cofactor">
    <cofactor evidence="1">
        <name>Mg(2+)</name>
        <dbReference type="ChEBI" id="CHEBI:18420"/>
    </cofactor>
</comment>
<evidence type="ECO:0000256" key="8">
    <source>
        <dbReference type="ARBA" id="ARBA00022723"/>
    </source>
</evidence>
<evidence type="ECO:0000259" key="16">
    <source>
        <dbReference type="Pfam" id="PF01326"/>
    </source>
</evidence>
<feature type="domain" description="Pyruvate phosphate dikinase AMP/ATP-binding" evidence="16">
    <location>
        <begin position="133"/>
        <end position="433"/>
    </location>
</feature>
<protein>
    <recommendedName>
        <fullName evidence="6">Phosphoenolpyruvate synthase</fullName>
        <ecNumber evidence="5">2.7.9.2</ecNumber>
    </recommendedName>
    <alternativeName>
        <fullName evidence="13">Pyruvate, water dikinase</fullName>
    </alternativeName>
</protein>
<dbReference type="InterPro" id="IPR008279">
    <property type="entry name" value="PEP-util_enz_mobile_dom"/>
</dbReference>
<dbReference type="PANTHER" id="PTHR43030:SF1">
    <property type="entry name" value="PHOSPHOENOLPYRUVATE SYNTHASE"/>
    <property type="match status" value="1"/>
</dbReference>
<evidence type="ECO:0000256" key="14">
    <source>
        <dbReference type="ARBA" id="ARBA00047700"/>
    </source>
</evidence>
<dbReference type="EC" id="2.7.9.2" evidence="5"/>
<evidence type="ECO:0000256" key="11">
    <source>
        <dbReference type="ARBA" id="ARBA00022840"/>
    </source>
</evidence>